<dbReference type="AlphaFoldDB" id="A0AAJ2JD35"/>
<name>A0AAJ2JD35_STEMA</name>
<dbReference type="RefSeq" id="WP_312562639.1">
    <property type="nucleotide sequence ID" value="NZ_JAVSKO010000005.1"/>
</dbReference>
<dbReference type="EMBL" id="JAVSKO010000005">
    <property type="protein sequence ID" value="MDT3468917.1"/>
    <property type="molecule type" value="Genomic_DNA"/>
</dbReference>
<proteinExistence type="predicted"/>
<organism evidence="1 2">
    <name type="scientific">Stenotrophomonas maltophilia</name>
    <name type="common">Pseudomonas maltophilia</name>
    <name type="synonym">Xanthomonas maltophilia</name>
    <dbReference type="NCBI Taxonomy" id="40324"/>
    <lineage>
        <taxon>Bacteria</taxon>
        <taxon>Pseudomonadati</taxon>
        <taxon>Pseudomonadota</taxon>
        <taxon>Gammaproteobacteria</taxon>
        <taxon>Lysobacterales</taxon>
        <taxon>Lysobacteraceae</taxon>
        <taxon>Stenotrophomonas</taxon>
        <taxon>Stenotrophomonas maltophilia group</taxon>
    </lineage>
</organism>
<comment type="caution">
    <text evidence="1">The sequence shown here is derived from an EMBL/GenBank/DDBJ whole genome shotgun (WGS) entry which is preliminary data.</text>
</comment>
<protein>
    <submittedName>
        <fullName evidence="1">Uncharacterized protein</fullName>
    </submittedName>
</protein>
<dbReference type="Proteomes" id="UP001251948">
    <property type="component" value="Unassembled WGS sequence"/>
</dbReference>
<evidence type="ECO:0000313" key="2">
    <source>
        <dbReference type="Proteomes" id="UP001251948"/>
    </source>
</evidence>
<reference evidence="1" key="1">
    <citation type="submission" date="2023-07" db="EMBL/GenBank/DDBJ databases">
        <title>Comparative genomics of clinical Stenotrophomonas maltophilia isolates reveals regions of diversity which correlate with colonization and persistence in vivo.</title>
        <authorList>
            <person name="Mcdaniel M.S."/>
            <person name="Swords W.E."/>
            <person name="Sumpter N.A."/>
            <person name="Lindgren N.R."/>
            <person name="Billiot C.E."/>
        </authorList>
    </citation>
    <scope>NUCLEOTIDE SEQUENCE</scope>
    <source>
        <strain evidence="1">Ism4</strain>
    </source>
</reference>
<gene>
    <name evidence="1" type="ORF">ROV92_13085</name>
</gene>
<sequence length="706" mass="72471">MAIDPATIVWDDEPKQARMPATQVQSNGIDPSTVIWDDTPITDLPQVNALPPDFSQVSATVDSTAAGRQPDGWMPGVGRDLAYGVRSVLQGAGGLLGAIGGDALGALETKITGRPVASFRDNAAALADRIGLPKAQTAGDRVLGDVGEALTGTGLTLGIGGGINALANLGRSSAAPATNQLANFLTAQPAMQAVSSAGGAGASSVARESGASQGNQLLAGLAGSLGPGALAAGSGAALRGVVRGGSGEQMRNTLADFERLGATPSVGQASGNRMVQGVENLLAGGPTSAGVMNRFATRQGEDIGAGLGRLAENLTPRASAERAGRAIERGAETFARNVNAQKRALYWQADRFIPESTPVGLGNTMQAVQKLTTPMAGAVETTSSLINPRIAALQQNLAADLQAGGGQIPYSALKRIRTDIGEQISDFSLSPETPTRELKQLYAALSRDMEAAAQSQGPQAVAAAKRANNYTRAAADRLEQVQRVIDKNGGGEAIYNAAMSGTRDGGTTLRAVMQSLPQDGQKAVTSAVIKRMGLANPGAQDAAGDAFSAATFLTNWNRVSPEAKRALFDRYGKDFSRDVDRIARVADNVKSGSQVFANPSGTANRAAAMTYGAALVGSLFTGGTAPLALSGVGANALSRILTNPSAVKWLARATTMPRGAIHGTLNAMRVAGEKGGDDSLVELASVLEQREQEVSNSAEDNQRQNN</sequence>
<accession>A0AAJ2JD35</accession>
<evidence type="ECO:0000313" key="1">
    <source>
        <dbReference type="EMBL" id="MDT3468917.1"/>
    </source>
</evidence>